<name>A0A6G9YYA9_9NOCA</name>
<dbReference type="SMART" id="SM00382">
    <property type="entry name" value="AAA"/>
    <property type="match status" value="1"/>
</dbReference>
<evidence type="ECO:0000256" key="1">
    <source>
        <dbReference type="ARBA" id="ARBA00022741"/>
    </source>
</evidence>
<feature type="domain" description="ABC transporter" evidence="3">
    <location>
        <begin position="7"/>
        <end position="239"/>
    </location>
</feature>
<dbReference type="PROSITE" id="PS50893">
    <property type="entry name" value="ABC_TRANSPORTER_2"/>
    <property type="match status" value="1"/>
</dbReference>
<dbReference type="SUPFAM" id="SSF52540">
    <property type="entry name" value="P-loop containing nucleoside triphosphate hydrolases"/>
    <property type="match status" value="1"/>
</dbReference>
<dbReference type="PANTHER" id="PTHR43582">
    <property type="entry name" value="LINEARMYCIN RESISTANCE ATP-BINDING PROTEIN LNRL"/>
    <property type="match status" value="1"/>
</dbReference>
<dbReference type="EMBL" id="CP046173">
    <property type="protein sequence ID" value="QIS18192.1"/>
    <property type="molecule type" value="Genomic_DNA"/>
</dbReference>
<reference evidence="4 5" key="1">
    <citation type="journal article" date="2019" name="ACS Chem. Biol.">
        <title>Identification and Mobilization of a Cryptic Antibiotic Biosynthesis Gene Locus from a Human-Pathogenic Nocardia Isolate.</title>
        <authorList>
            <person name="Herisse M."/>
            <person name="Ishida K."/>
            <person name="Porter J.L."/>
            <person name="Howden B."/>
            <person name="Hertweck C."/>
            <person name="Stinear T.P."/>
            <person name="Pidot S.J."/>
        </authorList>
    </citation>
    <scope>NUCLEOTIDE SEQUENCE [LARGE SCALE GENOMIC DNA]</scope>
    <source>
        <strain evidence="4 5">AUSMDU00012715</strain>
    </source>
</reference>
<dbReference type="InterPro" id="IPR003439">
    <property type="entry name" value="ABC_transporter-like_ATP-bd"/>
</dbReference>
<evidence type="ECO:0000259" key="3">
    <source>
        <dbReference type="PROSITE" id="PS50893"/>
    </source>
</evidence>
<accession>A0A6G9YYA9</accession>
<sequence>MSQDVAVEVRDLVKRYPGADTNAVDSLSFTVQPGEVFGLLGPNGAGKTTTVGVLTTRVRPTSGYASVCGVDVLEDPIGARRVLAAVSQRNTLDGSLTIRQNLLFHARYHRIPRAERARLADEILERMSLTPVANRNIGQISGGQTQRVMIGRALMHKPDVLFLDEPANGLDPQARLFVHDRVVDLHRDGTAVVITTHDMSEATKLCNRVGIVDHGRMLALDTPAKLTELLPGSSSVTLTIGRSESAVEKAQDVLATIPVVRRVEPIEGTAETAEETIRLYSDIAAPQVVKAALDLLADGGWEVRDVAIGKPGLEDVFIELTGRDLR</sequence>
<dbReference type="Pfam" id="PF00005">
    <property type="entry name" value="ABC_tran"/>
    <property type="match status" value="1"/>
</dbReference>
<evidence type="ECO:0000313" key="5">
    <source>
        <dbReference type="Proteomes" id="UP000500953"/>
    </source>
</evidence>
<evidence type="ECO:0000256" key="2">
    <source>
        <dbReference type="ARBA" id="ARBA00022840"/>
    </source>
</evidence>
<dbReference type="InterPro" id="IPR003593">
    <property type="entry name" value="AAA+_ATPase"/>
</dbReference>
<dbReference type="RefSeq" id="WP_167485512.1">
    <property type="nucleotide sequence ID" value="NZ_CP046173.1"/>
</dbReference>
<dbReference type="Gene3D" id="3.40.50.300">
    <property type="entry name" value="P-loop containing nucleotide triphosphate hydrolases"/>
    <property type="match status" value="1"/>
</dbReference>
<dbReference type="InterPro" id="IPR027417">
    <property type="entry name" value="P-loop_NTPase"/>
</dbReference>
<dbReference type="Proteomes" id="UP000500953">
    <property type="component" value="Chromosome"/>
</dbReference>
<keyword evidence="2 4" id="KW-0067">ATP-binding</keyword>
<dbReference type="GO" id="GO:0016887">
    <property type="term" value="F:ATP hydrolysis activity"/>
    <property type="evidence" value="ECO:0007669"/>
    <property type="project" value="InterPro"/>
</dbReference>
<proteinExistence type="predicted"/>
<dbReference type="PANTHER" id="PTHR43582:SF2">
    <property type="entry name" value="LINEARMYCIN RESISTANCE ATP-BINDING PROTEIN LNRL"/>
    <property type="match status" value="1"/>
</dbReference>
<dbReference type="AlphaFoldDB" id="A0A6G9YYA9"/>
<organism evidence="4 5">
    <name type="scientific">Nocardia terpenica</name>
    <dbReference type="NCBI Taxonomy" id="455432"/>
    <lineage>
        <taxon>Bacteria</taxon>
        <taxon>Bacillati</taxon>
        <taxon>Actinomycetota</taxon>
        <taxon>Actinomycetes</taxon>
        <taxon>Mycobacteriales</taxon>
        <taxon>Nocardiaceae</taxon>
        <taxon>Nocardia</taxon>
    </lineage>
</organism>
<keyword evidence="1" id="KW-0547">Nucleotide-binding</keyword>
<evidence type="ECO:0000313" key="4">
    <source>
        <dbReference type="EMBL" id="QIS18192.1"/>
    </source>
</evidence>
<dbReference type="GO" id="GO:0005524">
    <property type="term" value="F:ATP binding"/>
    <property type="evidence" value="ECO:0007669"/>
    <property type="project" value="UniProtKB-KW"/>
</dbReference>
<protein>
    <submittedName>
        <fullName evidence="4">ATP-binding cassette domain-containing protein</fullName>
    </submittedName>
</protein>
<gene>
    <name evidence="4" type="ORF">F6W96_07650</name>
</gene>